<organism evidence="1">
    <name type="scientific">metagenome</name>
    <dbReference type="NCBI Taxonomy" id="256318"/>
    <lineage>
        <taxon>unclassified sequences</taxon>
        <taxon>metagenomes</taxon>
    </lineage>
</organism>
<reference evidence="1" key="1">
    <citation type="submission" date="2018-07" db="EMBL/GenBank/DDBJ databases">
        <authorList>
            <person name="Quirk P.G."/>
            <person name="Krulwich T.A."/>
        </authorList>
    </citation>
    <scope>NUCLEOTIDE SEQUENCE</scope>
</reference>
<proteinExistence type="predicted"/>
<name>A0A380TI04_9ZZZZ</name>
<dbReference type="AlphaFoldDB" id="A0A380TI04"/>
<protein>
    <submittedName>
        <fullName evidence="1">Uncharacterized protein</fullName>
    </submittedName>
</protein>
<dbReference type="InterPro" id="IPR036086">
    <property type="entry name" value="ParB/Sulfiredoxin_sf"/>
</dbReference>
<accession>A0A380TI04</accession>
<gene>
    <name evidence="1" type="ORF">DF3PB_4120002</name>
</gene>
<evidence type="ECO:0000313" key="1">
    <source>
        <dbReference type="EMBL" id="SUS07323.1"/>
    </source>
</evidence>
<dbReference type="EMBL" id="UIDG01000349">
    <property type="protein sequence ID" value="SUS07323.1"/>
    <property type="molecule type" value="Genomic_DNA"/>
</dbReference>
<sequence length="82" mass="8963">MRVRLWDFSRSSAPITAFSSDGSDSHWLADGFPRVAAAKTGGLDWIEVDVRQGGKREATWFSFSVNAEHGHAVPSCRRGGRG</sequence>
<dbReference type="SUPFAM" id="SSF110849">
    <property type="entry name" value="ParB/Sulfiredoxin"/>
    <property type="match status" value="1"/>
</dbReference>